<name>A0AAV9WEW5_9PEZI</name>
<dbReference type="EMBL" id="JAVHJL010000003">
    <property type="protein sequence ID" value="KAK6506635.1"/>
    <property type="molecule type" value="Genomic_DNA"/>
</dbReference>
<evidence type="ECO:0008006" key="4">
    <source>
        <dbReference type="Google" id="ProtNLM"/>
    </source>
</evidence>
<dbReference type="AlphaFoldDB" id="A0AAV9WEW5"/>
<reference evidence="2 3" key="1">
    <citation type="submission" date="2023-08" db="EMBL/GenBank/DDBJ databases">
        <authorList>
            <person name="Palmer J.M."/>
        </authorList>
    </citation>
    <scope>NUCLEOTIDE SEQUENCE [LARGE SCALE GENOMIC DNA]</scope>
    <source>
        <strain evidence="2 3">TWF481</strain>
    </source>
</reference>
<evidence type="ECO:0000256" key="1">
    <source>
        <dbReference type="SAM" id="MobiDB-lite"/>
    </source>
</evidence>
<accession>A0AAV9WEW5</accession>
<comment type="caution">
    <text evidence="2">The sequence shown here is derived from an EMBL/GenBank/DDBJ whole genome shotgun (WGS) entry which is preliminary data.</text>
</comment>
<evidence type="ECO:0000313" key="2">
    <source>
        <dbReference type="EMBL" id="KAK6506635.1"/>
    </source>
</evidence>
<gene>
    <name evidence="2" type="ORF">TWF481_005091</name>
</gene>
<keyword evidence="3" id="KW-1185">Reference proteome</keyword>
<dbReference type="Proteomes" id="UP001370758">
    <property type="component" value="Unassembled WGS sequence"/>
</dbReference>
<organism evidence="2 3">
    <name type="scientific">Arthrobotrys musiformis</name>
    <dbReference type="NCBI Taxonomy" id="47236"/>
    <lineage>
        <taxon>Eukaryota</taxon>
        <taxon>Fungi</taxon>
        <taxon>Dikarya</taxon>
        <taxon>Ascomycota</taxon>
        <taxon>Pezizomycotina</taxon>
        <taxon>Orbiliomycetes</taxon>
        <taxon>Orbiliales</taxon>
        <taxon>Orbiliaceae</taxon>
        <taxon>Arthrobotrys</taxon>
    </lineage>
</organism>
<protein>
    <recommendedName>
        <fullName evidence="4">Clr5 domain-containing protein</fullName>
    </recommendedName>
</protein>
<sequence>MSTSNPNPPWPIRQYDGAAIGKKRRYTPKSSWDHIKPFVSEEIKKGTPHKTIIADLGRRGINIEENQFKRLVKDLGLSDRNLQQRHRKHIFQIERRALKKGIEIRRWRFTDTRQVVKKSQLDRILRSDGKEFEDVVSSPGMLAPSPLDTLESMASPLDTNPDTHVGESEGPTMGTCNYAIQDRLPTHDEENTPAIPSPSPQSEPQYNVASEGISEATNPADTKPHKTGAEGLETLESKTATEPGIVNESILQSFCDDLQQCIESTLKESPCTPDQDILDTLTPQELVEYLSQVFRQNLKGRMDSQINIAKEYLSVIDSLQRELNISRKQAETSVFEHMYSSKMPTEQILSVAHWESSSMPVYKYCEEIKLVFIENRERKQPSPEMVKIYNEILLPYFYANIRNLWKSVGSESATFRSRSGDKIVFDDFDRMLFREYVCHLPYVWNELTSNPESEYGNFFLLSHALKFFLDFSRCYDTNLCRSSVSLGSKWSGTQPPARPIEVVLELLLYSRGILAGNHDEPAVVHTIRSVNDYIDGIERGVTFSRNPTSMLIDNIRTAVDSYGRDIRTTTAILQYLRFVKYFSDCMLVQKAENHIFSQREEAVYQSLVRNAKEFNHRAAACLKQTPPLHFPSDISTISVVVEAAECAIDMRLPGTGLRVLSLAKDIISTVLQELPKLDSNRSEVVRLSATCWSFQEAQAIIHLQLGDCLKAIESLRVILHCSGTNTRFFENYGKNVTDSLVATLTARGLVRYTEPMLERVLRVCEQKNNPEQNPFYRSLLFAVGSAAFRLYIEDNKPVVSRITPFADR</sequence>
<proteinExistence type="predicted"/>
<evidence type="ECO:0000313" key="3">
    <source>
        <dbReference type="Proteomes" id="UP001370758"/>
    </source>
</evidence>
<feature type="region of interest" description="Disordered" evidence="1">
    <location>
        <begin position="135"/>
        <end position="207"/>
    </location>
</feature>